<dbReference type="Pfam" id="PF03358">
    <property type="entry name" value="FMN_red"/>
    <property type="match status" value="1"/>
</dbReference>
<feature type="domain" description="NADPH-dependent FMN reductase-like" evidence="3">
    <location>
        <begin position="6"/>
        <end position="117"/>
    </location>
</feature>
<reference evidence="4 5" key="1">
    <citation type="journal article" date="2016" name="Int. J. Syst. Evol. Microbiol.">
        <title>Pontibacter aydingkolensis sp. nov., isolated from soil of a salt lake.</title>
        <authorList>
            <person name="Osman G."/>
            <person name="Zhang T."/>
            <person name="Lou K."/>
            <person name="Gao Y."/>
            <person name="Chang W."/>
            <person name="Lin Q."/>
            <person name="Yang H.M."/>
            <person name="Huo X.D."/>
            <person name="Wang N."/>
        </authorList>
    </citation>
    <scope>NUCLEOTIDE SEQUENCE [LARGE SCALE GENOMIC DNA]</scope>
    <source>
        <strain evidence="4 5">KACC 19255</strain>
    </source>
</reference>
<dbReference type="SUPFAM" id="SSF52218">
    <property type="entry name" value="Flavoproteins"/>
    <property type="match status" value="1"/>
</dbReference>
<dbReference type="InterPro" id="IPR051796">
    <property type="entry name" value="ISF_SsuE-like"/>
</dbReference>
<evidence type="ECO:0000256" key="2">
    <source>
        <dbReference type="ARBA" id="ARBA00022643"/>
    </source>
</evidence>
<dbReference type="Gene3D" id="3.40.50.360">
    <property type="match status" value="1"/>
</dbReference>
<dbReference type="PANTHER" id="PTHR43278">
    <property type="entry name" value="NAD(P)H-DEPENDENT FMN-CONTAINING OXIDOREDUCTASE YWQN-RELATED"/>
    <property type="match status" value="1"/>
</dbReference>
<dbReference type="Proteomes" id="UP000813018">
    <property type="component" value="Unassembled WGS sequence"/>
</dbReference>
<accession>A0ABS7CZF1</accession>
<gene>
    <name evidence="4" type="ORF">K0O23_19310</name>
</gene>
<keyword evidence="1" id="KW-0285">Flavoprotein</keyword>
<dbReference type="RefSeq" id="WP_219879102.1">
    <property type="nucleotide sequence ID" value="NZ_JAHYXK010000030.1"/>
</dbReference>
<keyword evidence="2" id="KW-0288">FMN</keyword>
<dbReference type="InterPro" id="IPR005025">
    <property type="entry name" value="FMN_Rdtase-like_dom"/>
</dbReference>
<organism evidence="4 5">
    <name type="scientific">Pontibacter aydingkolensis</name>
    <dbReference type="NCBI Taxonomy" id="1911536"/>
    <lineage>
        <taxon>Bacteria</taxon>
        <taxon>Pseudomonadati</taxon>
        <taxon>Bacteroidota</taxon>
        <taxon>Cytophagia</taxon>
        <taxon>Cytophagales</taxon>
        <taxon>Hymenobacteraceae</taxon>
        <taxon>Pontibacter</taxon>
    </lineage>
</organism>
<evidence type="ECO:0000259" key="3">
    <source>
        <dbReference type="Pfam" id="PF03358"/>
    </source>
</evidence>
<name>A0ABS7CZF1_9BACT</name>
<sequence>MATNPLVILGSARKDSDTRKLVDRLFKDKIFILADLLDYEINNYSYTHDYPGSDDFLKVVEQMIQHEQIVFATPVYWYAMSGIMKTFFDRLTDIITIHKNLGKQLAGKETFLLAVGSDDTLPVGFSEPFELTSAYFDMQFRATYYASTNAVKGKLPDIDTYLRLLHFD</sequence>
<keyword evidence="5" id="KW-1185">Reference proteome</keyword>
<protein>
    <submittedName>
        <fullName evidence="4">NAD(P)H-dependent oxidoreductase</fullName>
    </submittedName>
</protein>
<dbReference type="EMBL" id="JAHYXK010000030">
    <property type="protein sequence ID" value="MBW7469229.1"/>
    <property type="molecule type" value="Genomic_DNA"/>
</dbReference>
<evidence type="ECO:0000256" key="1">
    <source>
        <dbReference type="ARBA" id="ARBA00022630"/>
    </source>
</evidence>
<comment type="caution">
    <text evidence="4">The sequence shown here is derived from an EMBL/GenBank/DDBJ whole genome shotgun (WGS) entry which is preliminary data.</text>
</comment>
<dbReference type="PANTHER" id="PTHR43278:SF4">
    <property type="entry name" value="NAD(P)H-DEPENDENT FMN-CONTAINING OXIDOREDUCTASE YWQN-RELATED"/>
    <property type="match status" value="1"/>
</dbReference>
<proteinExistence type="predicted"/>
<dbReference type="InterPro" id="IPR029039">
    <property type="entry name" value="Flavoprotein-like_sf"/>
</dbReference>
<evidence type="ECO:0000313" key="5">
    <source>
        <dbReference type="Proteomes" id="UP000813018"/>
    </source>
</evidence>
<evidence type="ECO:0000313" key="4">
    <source>
        <dbReference type="EMBL" id="MBW7469229.1"/>
    </source>
</evidence>